<keyword evidence="1" id="KW-0732">Signal</keyword>
<comment type="caution">
    <text evidence="2">The sequence shown here is derived from an EMBL/GenBank/DDBJ whole genome shotgun (WGS) entry which is preliminary data.</text>
</comment>
<organism evidence="2 3">
    <name type="scientific">Elysia crispata</name>
    <name type="common">lettuce slug</name>
    <dbReference type="NCBI Taxonomy" id="231223"/>
    <lineage>
        <taxon>Eukaryota</taxon>
        <taxon>Metazoa</taxon>
        <taxon>Spiralia</taxon>
        <taxon>Lophotrochozoa</taxon>
        <taxon>Mollusca</taxon>
        <taxon>Gastropoda</taxon>
        <taxon>Heterobranchia</taxon>
        <taxon>Euthyneura</taxon>
        <taxon>Panpulmonata</taxon>
        <taxon>Sacoglossa</taxon>
        <taxon>Placobranchoidea</taxon>
        <taxon>Plakobranchidae</taxon>
        <taxon>Elysia</taxon>
    </lineage>
</organism>
<evidence type="ECO:0000313" key="3">
    <source>
        <dbReference type="Proteomes" id="UP001283361"/>
    </source>
</evidence>
<feature type="chain" id="PRO_5041966470" evidence="1">
    <location>
        <begin position="22"/>
        <end position="137"/>
    </location>
</feature>
<protein>
    <submittedName>
        <fullName evidence="2">Uncharacterized protein</fullName>
    </submittedName>
</protein>
<dbReference type="Proteomes" id="UP001283361">
    <property type="component" value="Unassembled WGS sequence"/>
</dbReference>
<dbReference type="EMBL" id="JAWDGP010002436">
    <property type="protein sequence ID" value="KAK3783173.1"/>
    <property type="molecule type" value="Genomic_DNA"/>
</dbReference>
<accession>A0AAE1A8B6</accession>
<dbReference type="AlphaFoldDB" id="A0AAE1A8B6"/>
<name>A0AAE1A8B6_9GAST</name>
<keyword evidence="3" id="KW-1185">Reference proteome</keyword>
<feature type="signal peptide" evidence="1">
    <location>
        <begin position="1"/>
        <end position="21"/>
    </location>
</feature>
<gene>
    <name evidence="2" type="ORF">RRG08_046967</name>
</gene>
<sequence length="137" mass="15566">MLTIFFQAILEVSWLANIGSCCRYCKTSSSLEQWRSRSTNYNSNSLLRRWSVVSLSLAATNWAFQARFPVAVACHSVLPESQSKDVRRLRLFTTEPSNYCQSFHTPNYSALPWEQASLKASQVDLEFAALDSTNNPF</sequence>
<evidence type="ECO:0000256" key="1">
    <source>
        <dbReference type="SAM" id="SignalP"/>
    </source>
</evidence>
<proteinExistence type="predicted"/>
<evidence type="ECO:0000313" key="2">
    <source>
        <dbReference type="EMBL" id="KAK3783173.1"/>
    </source>
</evidence>
<reference evidence="2" key="1">
    <citation type="journal article" date="2023" name="G3 (Bethesda)">
        <title>A reference genome for the long-term kleptoplast-retaining sea slug Elysia crispata morphotype clarki.</title>
        <authorList>
            <person name="Eastman K.E."/>
            <person name="Pendleton A.L."/>
            <person name="Shaikh M.A."/>
            <person name="Suttiyut T."/>
            <person name="Ogas R."/>
            <person name="Tomko P."/>
            <person name="Gavelis G."/>
            <person name="Widhalm J.R."/>
            <person name="Wisecaver J.H."/>
        </authorList>
    </citation>
    <scope>NUCLEOTIDE SEQUENCE</scope>
    <source>
        <strain evidence="2">ECLA1</strain>
    </source>
</reference>